<dbReference type="InterPro" id="IPR001841">
    <property type="entry name" value="Znf_RING"/>
</dbReference>
<dbReference type="Proteomes" id="UP000481861">
    <property type="component" value="Unassembled WGS sequence"/>
</dbReference>
<evidence type="ECO:0000313" key="4">
    <source>
        <dbReference type="Proteomes" id="UP000481861"/>
    </source>
</evidence>
<dbReference type="PROSITE" id="PS50089">
    <property type="entry name" value="ZF_RING_2"/>
    <property type="match status" value="1"/>
</dbReference>
<dbReference type="Pfam" id="PF13639">
    <property type="entry name" value="zf-RING_2"/>
    <property type="match status" value="1"/>
</dbReference>
<evidence type="ECO:0000256" key="1">
    <source>
        <dbReference type="PROSITE-ProRule" id="PRU00175"/>
    </source>
</evidence>
<dbReference type="Gene3D" id="3.30.40.10">
    <property type="entry name" value="Zinc/RING finger domain, C3HC4 (zinc finger)"/>
    <property type="match status" value="1"/>
</dbReference>
<dbReference type="InterPro" id="IPR013083">
    <property type="entry name" value="Znf_RING/FYVE/PHD"/>
</dbReference>
<keyword evidence="1" id="KW-0862">Zinc</keyword>
<dbReference type="OrthoDB" id="3801383at2759"/>
<comment type="caution">
    <text evidence="3">The sequence shown here is derived from an EMBL/GenBank/DDBJ whole genome shotgun (WGS) entry which is preliminary data.</text>
</comment>
<evidence type="ECO:0000313" key="3">
    <source>
        <dbReference type="EMBL" id="KAF2878384.1"/>
    </source>
</evidence>
<keyword evidence="1" id="KW-0863">Zinc-finger</keyword>
<protein>
    <recommendedName>
        <fullName evidence="2">RING-type domain-containing protein</fullName>
    </recommendedName>
</protein>
<reference evidence="3 4" key="1">
    <citation type="submission" date="2020-01" db="EMBL/GenBank/DDBJ databases">
        <authorList>
            <consortium name="DOE Joint Genome Institute"/>
            <person name="Haridas S."/>
            <person name="Albert R."/>
            <person name="Binder M."/>
            <person name="Bloem J."/>
            <person name="Labutti K."/>
            <person name="Salamov A."/>
            <person name="Andreopoulos B."/>
            <person name="Baker S.E."/>
            <person name="Barry K."/>
            <person name="Bills G."/>
            <person name="Bluhm B.H."/>
            <person name="Cannon C."/>
            <person name="Castanera R."/>
            <person name="Culley D.E."/>
            <person name="Daum C."/>
            <person name="Ezra D."/>
            <person name="Gonzalez J.B."/>
            <person name="Henrissat B."/>
            <person name="Kuo A."/>
            <person name="Liang C."/>
            <person name="Lipzen A."/>
            <person name="Lutzoni F."/>
            <person name="Magnuson J."/>
            <person name="Mondo S."/>
            <person name="Nolan M."/>
            <person name="Ohm R."/>
            <person name="Pangilinan J."/>
            <person name="Park H.-J.H."/>
            <person name="Ramirez L."/>
            <person name="Alfaro M."/>
            <person name="Sun H."/>
            <person name="Tritt A."/>
            <person name="Yoshinaga Y."/>
            <person name="Zwiers L.-H.L."/>
            <person name="Turgeon B.G."/>
            <person name="Goodwin S.B."/>
            <person name="Spatafora J.W."/>
            <person name="Crous P.W."/>
            <person name="Grigoriev I.V."/>
        </authorList>
    </citation>
    <scope>NUCLEOTIDE SEQUENCE [LARGE SCALE GENOMIC DNA]</scope>
    <source>
        <strain evidence="3 4">CBS 611.86</strain>
    </source>
</reference>
<evidence type="ECO:0000259" key="2">
    <source>
        <dbReference type="PROSITE" id="PS50089"/>
    </source>
</evidence>
<name>A0A7C8MW26_9PLEO</name>
<proteinExistence type="predicted"/>
<dbReference type="AlphaFoldDB" id="A0A7C8MW26"/>
<keyword evidence="1" id="KW-0479">Metal-binding</keyword>
<organism evidence="3 4">
    <name type="scientific">Massariosphaeria phaeospora</name>
    <dbReference type="NCBI Taxonomy" id="100035"/>
    <lineage>
        <taxon>Eukaryota</taxon>
        <taxon>Fungi</taxon>
        <taxon>Dikarya</taxon>
        <taxon>Ascomycota</taxon>
        <taxon>Pezizomycotina</taxon>
        <taxon>Dothideomycetes</taxon>
        <taxon>Pleosporomycetidae</taxon>
        <taxon>Pleosporales</taxon>
        <taxon>Pleosporales incertae sedis</taxon>
        <taxon>Massariosphaeria</taxon>
    </lineage>
</organism>
<feature type="domain" description="RING-type" evidence="2">
    <location>
        <begin position="43"/>
        <end position="84"/>
    </location>
</feature>
<dbReference type="SUPFAM" id="SSF57850">
    <property type="entry name" value="RING/U-box"/>
    <property type="match status" value="1"/>
</dbReference>
<gene>
    <name evidence="3" type="ORF">BDV95DRAFT_589322</name>
</gene>
<accession>A0A7C8MW26</accession>
<sequence length="319" mass="36247">MSQKMADELFKVFKRDPSSPVARHFPASFPFQISQISRYGLSCGDHVPVQVSNHPTCGHIFGEECIRTWVRSKNGQAHTCPICRAALFRPLETSSSENENGDPSYRPSPSTARSLHALHCELPRRSARIARSGQPDRIGHTFTIDVRGFVRSLWARTWHLVDGFISSRPGNKITTRRLEEVIQDLYPRDITNSALLDRLTLSARAMVRHHKRNGMFKNAADLEQYLNDVSVALSTADNFPSPVGKMSRKRRRSCIAPMDTGEKVMSCAQKIFHTFLVVLESDSLWHAERKRIHLDQDSWHHHCLVFSPYQLTSLSFPSS</sequence>
<dbReference type="GO" id="GO:0008270">
    <property type="term" value="F:zinc ion binding"/>
    <property type="evidence" value="ECO:0007669"/>
    <property type="project" value="UniProtKB-KW"/>
</dbReference>
<dbReference type="EMBL" id="JAADJZ010000001">
    <property type="protein sequence ID" value="KAF2878384.1"/>
    <property type="molecule type" value="Genomic_DNA"/>
</dbReference>
<keyword evidence="4" id="KW-1185">Reference proteome</keyword>